<dbReference type="Pfam" id="PF00580">
    <property type="entry name" value="UvrD-helicase"/>
    <property type="match status" value="1"/>
</dbReference>
<evidence type="ECO:0000313" key="13">
    <source>
        <dbReference type="EMBL" id="OGM01135.1"/>
    </source>
</evidence>
<dbReference type="EMBL" id="MGFG01000016">
    <property type="protein sequence ID" value="OGM01135.1"/>
    <property type="molecule type" value="Genomic_DNA"/>
</dbReference>
<evidence type="ECO:0000256" key="10">
    <source>
        <dbReference type="PROSITE-ProRule" id="PRU00560"/>
    </source>
</evidence>
<dbReference type="GO" id="GO:0043138">
    <property type="term" value="F:3'-5' DNA helicase activity"/>
    <property type="evidence" value="ECO:0007669"/>
    <property type="project" value="UniProtKB-EC"/>
</dbReference>
<evidence type="ECO:0000256" key="7">
    <source>
        <dbReference type="ARBA" id="ARBA00034617"/>
    </source>
</evidence>
<dbReference type="GO" id="GO:0000725">
    <property type="term" value="P:recombinational repair"/>
    <property type="evidence" value="ECO:0007669"/>
    <property type="project" value="TreeGrafter"/>
</dbReference>
<reference evidence="13 14" key="1">
    <citation type="journal article" date="2016" name="Nat. Commun.">
        <title>Thousands of microbial genomes shed light on interconnected biogeochemical processes in an aquifer system.</title>
        <authorList>
            <person name="Anantharaman K."/>
            <person name="Brown C.T."/>
            <person name="Hug L.A."/>
            <person name="Sharon I."/>
            <person name="Castelle C.J."/>
            <person name="Probst A.J."/>
            <person name="Thomas B.C."/>
            <person name="Singh A."/>
            <person name="Wilkins M.J."/>
            <person name="Karaoz U."/>
            <person name="Brodie E.L."/>
            <person name="Williams K.H."/>
            <person name="Hubbard S.S."/>
            <person name="Banfield J.F."/>
        </authorList>
    </citation>
    <scope>NUCLEOTIDE SEQUENCE [LARGE SCALE GENOMIC DNA]</scope>
</reference>
<dbReference type="InterPro" id="IPR014017">
    <property type="entry name" value="DNA_helicase_UvrD-like_C"/>
</dbReference>
<keyword evidence="2 10" id="KW-0547">Nucleotide-binding</keyword>
<dbReference type="AlphaFoldDB" id="A0A1F7WGG9"/>
<name>A0A1F7WGG9_9BACT</name>
<dbReference type="InterPro" id="IPR000212">
    <property type="entry name" value="DNA_helicase_UvrD/REP"/>
</dbReference>
<dbReference type="SUPFAM" id="SSF52540">
    <property type="entry name" value="P-loop containing nucleoside triphosphate hydrolases"/>
    <property type="match status" value="1"/>
</dbReference>
<dbReference type="Gene3D" id="1.10.10.160">
    <property type="match status" value="1"/>
</dbReference>
<evidence type="ECO:0000256" key="5">
    <source>
        <dbReference type="ARBA" id="ARBA00022840"/>
    </source>
</evidence>
<comment type="similarity">
    <text evidence="1">Belongs to the helicase family. UvrD subfamily.</text>
</comment>
<dbReference type="PROSITE" id="PS51198">
    <property type="entry name" value="UVRD_HELICASE_ATP_BIND"/>
    <property type="match status" value="1"/>
</dbReference>
<dbReference type="InterPro" id="IPR014016">
    <property type="entry name" value="UvrD-like_ATP-bd"/>
</dbReference>
<dbReference type="InterPro" id="IPR027417">
    <property type="entry name" value="P-loop_NTPase"/>
</dbReference>
<evidence type="ECO:0000256" key="3">
    <source>
        <dbReference type="ARBA" id="ARBA00022801"/>
    </source>
</evidence>
<dbReference type="CDD" id="cd18807">
    <property type="entry name" value="SF1_C_UvrD"/>
    <property type="match status" value="1"/>
</dbReference>
<sequence>MNECINIKTKSSVSVGQNQTGLDFRAVLNDEQYRAVSEGDGPCLVLAGAGSGKTRTVVYRVAYLIGSGVRSDEILLLTFTNKAADEMMGRISELLSGRGEVAGLWGGTFHSIANRLLRLHANRLGFSPSFTILDQDDAKAMIKTCIRESVLDSKENRFPSPAVVQSIASYAKNAMVSISSVLERRYPDFIHLEKDIVGILETYDHKKRNSNAMDFDDLLLHLYFLLSDEADIRRSVAFRFRYILVDEYQDTNALQDSIVRLIASVHGNVLAVGDDAQSIYSFRAANVRNILDFPSHFPGAKQFRLETNYRSTPEILDLANDVISRNVDQFPKQLKAVRPGSSLPRVISMPSAAAEANFIAGKIEELTKDVSIDPHEIAVLFRATHHSQALEFELMKRGLEYEYRGGLRFFERAHVKDVLAFLRLAHNFTDESAWRRVLSFQQGIGEVTSDRIFAAVLASGSLAQALLTPTIESVAGKRAAIGWRDLKEVLDGLVSADGRPADMIRSLLDSSYVSYLNAEYPNARERLEDLGQLASFADGYDSTVDFLAEVALNDALYTKGATSTARNRKNVRRIVLSTIHQSKGLEWDTVFVLHLTGSGFPNQRAFAEPGGLEEERRLFYVAVTRAKQRLFLCYPRRAGFDGGIEYPSMFITEVDKSYLDLPDEESNGVSGSVHLFADPDYDDETIELDESGEIRAVRRRLANWKKGSFLRDV</sequence>
<protein>
    <recommendedName>
        <fullName evidence="8">DNA 3'-5' helicase</fullName>
        <ecNumber evidence="8">5.6.2.4</ecNumber>
    </recommendedName>
</protein>
<dbReference type="CDD" id="cd17932">
    <property type="entry name" value="DEXQc_UvrD"/>
    <property type="match status" value="1"/>
</dbReference>
<dbReference type="Gene3D" id="1.10.486.10">
    <property type="entry name" value="PCRA, domain 4"/>
    <property type="match status" value="1"/>
</dbReference>
<dbReference type="EC" id="5.6.2.4" evidence="8"/>
<evidence type="ECO:0000256" key="6">
    <source>
        <dbReference type="ARBA" id="ARBA00023235"/>
    </source>
</evidence>
<dbReference type="GO" id="GO:0016887">
    <property type="term" value="F:ATP hydrolysis activity"/>
    <property type="evidence" value="ECO:0007669"/>
    <property type="project" value="RHEA"/>
</dbReference>
<dbReference type="PROSITE" id="PS51217">
    <property type="entry name" value="UVRD_HELICASE_CTER"/>
    <property type="match status" value="1"/>
</dbReference>
<dbReference type="GO" id="GO:0005524">
    <property type="term" value="F:ATP binding"/>
    <property type="evidence" value="ECO:0007669"/>
    <property type="project" value="UniProtKB-UniRule"/>
</dbReference>
<keyword evidence="5 10" id="KW-0067">ATP-binding</keyword>
<evidence type="ECO:0000259" key="12">
    <source>
        <dbReference type="PROSITE" id="PS51217"/>
    </source>
</evidence>
<dbReference type="PANTHER" id="PTHR11070">
    <property type="entry name" value="UVRD / RECB / PCRA DNA HELICASE FAMILY MEMBER"/>
    <property type="match status" value="1"/>
</dbReference>
<evidence type="ECO:0000256" key="2">
    <source>
        <dbReference type="ARBA" id="ARBA00022741"/>
    </source>
</evidence>
<dbReference type="PANTHER" id="PTHR11070:SF3">
    <property type="entry name" value="DNA 3'-5' HELICASE"/>
    <property type="match status" value="1"/>
</dbReference>
<feature type="binding site" evidence="10">
    <location>
        <begin position="47"/>
        <end position="54"/>
    </location>
    <ligand>
        <name>ATP</name>
        <dbReference type="ChEBI" id="CHEBI:30616"/>
    </ligand>
</feature>
<keyword evidence="6" id="KW-0413">Isomerase</keyword>
<evidence type="ECO:0000256" key="1">
    <source>
        <dbReference type="ARBA" id="ARBA00009922"/>
    </source>
</evidence>
<dbReference type="GO" id="GO:0003677">
    <property type="term" value="F:DNA binding"/>
    <property type="evidence" value="ECO:0007669"/>
    <property type="project" value="InterPro"/>
</dbReference>
<keyword evidence="3 10" id="KW-0378">Hydrolase</keyword>
<feature type="domain" description="UvrD-like helicase C-terminal" evidence="12">
    <location>
        <begin position="313"/>
        <end position="584"/>
    </location>
</feature>
<dbReference type="Proteomes" id="UP000176988">
    <property type="component" value="Unassembled WGS sequence"/>
</dbReference>
<dbReference type="GO" id="GO:0005829">
    <property type="term" value="C:cytosol"/>
    <property type="evidence" value="ECO:0007669"/>
    <property type="project" value="TreeGrafter"/>
</dbReference>
<comment type="catalytic activity">
    <reaction evidence="9">
        <text>ATP + H2O = ADP + phosphate + H(+)</text>
        <dbReference type="Rhea" id="RHEA:13065"/>
        <dbReference type="ChEBI" id="CHEBI:15377"/>
        <dbReference type="ChEBI" id="CHEBI:15378"/>
        <dbReference type="ChEBI" id="CHEBI:30616"/>
        <dbReference type="ChEBI" id="CHEBI:43474"/>
        <dbReference type="ChEBI" id="CHEBI:456216"/>
        <dbReference type="EC" id="5.6.2.4"/>
    </reaction>
</comment>
<dbReference type="Gene3D" id="3.40.50.300">
    <property type="entry name" value="P-loop containing nucleotide triphosphate hydrolases"/>
    <property type="match status" value="2"/>
</dbReference>
<gene>
    <name evidence="13" type="ORF">A2480_00445</name>
</gene>
<comment type="caution">
    <text evidence="13">The sequence shown here is derived from an EMBL/GenBank/DDBJ whole genome shotgun (WGS) entry which is preliminary data.</text>
</comment>
<keyword evidence="4 10" id="KW-0347">Helicase</keyword>
<evidence type="ECO:0000256" key="9">
    <source>
        <dbReference type="ARBA" id="ARBA00048988"/>
    </source>
</evidence>
<comment type="catalytic activity">
    <reaction evidence="7">
        <text>Couples ATP hydrolysis with the unwinding of duplex DNA by translocating in the 3'-5' direction.</text>
        <dbReference type="EC" id="5.6.2.4"/>
    </reaction>
</comment>
<feature type="domain" description="UvrD-like helicase ATP-binding" evidence="11">
    <location>
        <begin position="26"/>
        <end position="312"/>
    </location>
</feature>
<accession>A0A1F7WGG9</accession>
<dbReference type="Pfam" id="PF13361">
    <property type="entry name" value="UvrD_C"/>
    <property type="match status" value="2"/>
</dbReference>
<organism evidence="13 14">
    <name type="scientific">Candidatus Uhrbacteria bacterium RIFOXYC2_FULL_47_19</name>
    <dbReference type="NCBI Taxonomy" id="1802424"/>
    <lineage>
        <taxon>Bacteria</taxon>
        <taxon>Candidatus Uhriibacteriota</taxon>
    </lineage>
</organism>
<dbReference type="STRING" id="1802424.A2480_00445"/>
<evidence type="ECO:0000256" key="8">
    <source>
        <dbReference type="ARBA" id="ARBA00034808"/>
    </source>
</evidence>
<evidence type="ECO:0000259" key="11">
    <source>
        <dbReference type="PROSITE" id="PS51198"/>
    </source>
</evidence>
<proteinExistence type="inferred from homology"/>
<dbReference type="InterPro" id="IPR013986">
    <property type="entry name" value="DExx_box_DNA_helicase_dom_sf"/>
</dbReference>
<evidence type="ECO:0000313" key="14">
    <source>
        <dbReference type="Proteomes" id="UP000176988"/>
    </source>
</evidence>
<evidence type="ECO:0000256" key="4">
    <source>
        <dbReference type="ARBA" id="ARBA00022806"/>
    </source>
</evidence>